<sequence>MSNNSETDFTPADEKALAGYAAWTALVRALQIQGSLDLSVLSNQLMSASQRYQSLGETGAANYLRAYFDDVQRMAEIAPPNHAKG</sequence>
<evidence type="ECO:0000313" key="2">
    <source>
        <dbReference type="Proteomes" id="UP001176500"/>
    </source>
</evidence>
<comment type="caution">
    <text evidence="1">The sequence shown here is derived from an EMBL/GenBank/DDBJ whole genome shotgun (WGS) entry which is preliminary data.</text>
</comment>
<accession>A0ABT8LPQ5</accession>
<proteinExistence type="predicted"/>
<name>A0ABT8LPQ5_9GAMM</name>
<dbReference type="RefSeq" id="WP_169541105.1">
    <property type="nucleotide sequence ID" value="NZ_JASMRX010000005.1"/>
</dbReference>
<reference evidence="1" key="1">
    <citation type="submission" date="2023-05" db="EMBL/GenBank/DDBJ databases">
        <title>Cannabis rhizosphere genomes.</title>
        <authorList>
            <person name="Goff K.L."/>
        </authorList>
    </citation>
    <scope>NUCLEOTIDE SEQUENCE</scope>
    <source>
        <strain evidence="1">SPPC 2817</strain>
    </source>
</reference>
<keyword evidence="2" id="KW-1185">Reference proteome</keyword>
<protein>
    <submittedName>
        <fullName evidence="1">Uncharacterized protein</fullName>
    </submittedName>
</protein>
<gene>
    <name evidence="1" type="ORF">QO199_11085</name>
</gene>
<dbReference type="Proteomes" id="UP001176500">
    <property type="component" value="Unassembled WGS sequence"/>
</dbReference>
<dbReference type="EMBL" id="JASMRX010000005">
    <property type="protein sequence ID" value="MDN6879195.1"/>
    <property type="molecule type" value="Genomic_DNA"/>
</dbReference>
<evidence type="ECO:0000313" key="1">
    <source>
        <dbReference type="EMBL" id="MDN6879195.1"/>
    </source>
</evidence>
<organism evidence="1 2">
    <name type="scientific">Serratia bockelmannii</name>
    <dbReference type="NCBI Taxonomy" id="2703793"/>
    <lineage>
        <taxon>Bacteria</taxon>
        <taxon>Pseudomonadati</taxon>
        <taxon>Pseudomonadota</taxon>
        <taxon>Gammaproteobacteria</taxon>
        <taxon>Enterobacterales</taxon>
        <taxon>Yersiniaceae</taxon>
        <taxon>Serratia</taxon>
    </lineage>
</organism>